<dbReference type="EMBL" id="JRNR01000004">
    <property type="protein sequence ID" value="KGF50364.1"/>
    <property type="molecule type" value="Genomic_DNA"/>
</dbReference>
<name>A0A096CYN3_9BACT</name>
<reference evidence="1 2" key="1">
    <citation type="submission" date="2014-07" db="EMBL/GenBank/DDBJ databases">
        <authorList>
            <person name="McCorrison J."/>
            <person name="Sanka R."/>
            <person name="Torralba M."/>
            <person name="Gillis M."/>
            <person name="Haft D.H."/>
            <person name="Methe B."/>
            <person name="Sutton G."/>
            <person name="Nelson K.E."/>
        </authorList>
    </citation>
    <scope>NUCLEOTIDE SEQUENCE [LARGE SCALE GENOMIC DNA]</scope>
    <source>
        <strain evidence="1 2">DNF00882</strain>
    </source>
</reference>
<comment type="caution">
    <text evidence="1">The sequence shown here is derived from an EMBL/GenBank/DDBJ whole genome shotgun (WGS) entry which is preliminary data.</text>
</comment>
<protein>
    <submittedName>
        <fullName evidence="1">Uncharacterized protein</fullName>
    </submittedName>
</protein>
<dbReference type="RefSeq" id="WP_156097390.1">
    <property type="nucleotide sequence ID" value="NZ_JRNR01000004.1"/>
</dbReference>
<proteinExistence type="predicted"/>
<accession>A0A096CYN3</accession>
<gene>
    <name evidence="1" type="ORF">HMPREF0654_01405</name>
</gene>
<evidence type="ECO:0000313" key="2">
    <source>
        <dbReference type="Proteomes" id="UP000029538"/>
    </source>
</evidence>
<evidence type="ECO:0000313" key="1">
    <source>
        <dbReference type="EMBL" id="KGF50364.1"/>
    </source>
</evidence>
<sequence>MRQRNKIGTPHVFHTHRYRWACPPIVCGMMTASIISFFIYYKIVIYTAACLAPYGAGYPSTPPYLKL</sequence>
<dbReference type="Proteomes" id="UP000029538">
    <property type="component" value="Unassembled WGS sequence"/>
</dbReference>
<organism evidence="1 2">
    <name type="scientific">Prevotella disiens DNF00882</name>
    <dbReference type="NCBI Taxonomy" id="1401075"/>
    <lineage>
        <taxon>Bacteria</taxon>
        <taxon>Pseudomonadati</taxon>
        <taxon>Bacteroidota</taxon>
        <taxon>Bacteroidia</taxon>
        <taxon>Bacteroidales</taxon>
        <taxon>Prevotellaceae</taxon>
        <taxon>Prevotella</taxon>
    </lineage>
</organism>
<dbReference type="AlphaFoldDB" id="A0A096CYN3"/>